<name>A0A8H7VEQ6_9FUNG</name>
<evidence type="ECO:0000313" key="2">
    <source>
        <dbReference type="EMBL" id="KAG2217760.1"/>
    </source>
</evidence>
<organism evidence="2 3">
    <name type="scientific">Circinella minor</name>
    <dbReference type="NCBI Taxonomy" id="1195481"/>
    <lineage>
        <taxon>Eukaryota</taxon>
        <taxon>Fungi</taxon>
        <taxon>Fungi incertae sedis</taxon>
        <taxon>Mucoromycota</taxon>
        <taxon>Mucoromycotina</taxon>
        <taxon>Mucoromycetes</taxon>
        <taxon>Mucorales</taxon>
        <taxon>Lichtheimiaceae</taxon>
        <taxon>Circinella</taxon>
    </lineage>
</organism>
<proteinExistence type="predicted"/>
<protein>
    <submittedName>
        <fullName evidence="2">Uncharacterized protein</fullName>
    </submittedName>
</protein>
<keyword evidence="3" id="KW-1185">Reference proteome</keyword>
<dbReference type="AlphaFoldDB" id="A0A8H7VEQ6"/>
<feature type="compositionally biased region" description="Polar residues" evidence="1">
    <location>
        <begin position="332"/>
        <end position="341"/>
    </location>
</feature>
<feature type="compositionally biased region" description="Basic and acidic residues" evidence="1">
    <location>
        <begin position="297"/>
        <end position="313"/>
    </location>
</feature>
<dbReference type="OrthoDB" id="2289214at2759"/>
<gene>
    <name evidence="2" type="ORF">INT45_005481</name>
</gene>
<dbReference type="Proteomes" id="UP000646827">
    <property type="component" value="Unassembled WGS sequence"/>
</dbReference>
<comment type="caution">
    <text evidence="2">The sequence shown here is derived from an EMBL/GenBank/DDBJ whole genome shotgun (WGS) entry which is preliminary data.</text>
</comment>
<dbReference type="EMBL" id="JAEPRB010000275">
    <property type="protein sequence ID" value="KAG2217760.1"/>
    <property type="molecule type" value="Genomic_DNA"/>
</dbReference>
<feature type="region of interest" description="Disordered" evidence="1">
    <location>
        <begin position="262"/>
        <end position="341"/>
    </location>
</feature>
<reference evidence="2 3" key="1">
    <citation type="submission" date="2020-12" db="EMBL/GenBank/DDBJ databases">
        <title>Metabolic potential, ecology and presence of endohyphal bacteria is reflected in genomic diversity of Mucoromycotina.</title>
        <authorList>
            <person name="Muszewska A."/>
            <person name="Okrasinska A."/>
            <person name="Steczkiewicz K."/>
            <person name="Drgas O."/>
            <person name="Orlowska M."/>
            <person name="Perlinska-Lenart U."/>
            <person name="Aleksandrzak-Piekarczyk T."/>
            <person name="Szatraj K."/>
            <person name="Zielenkiewicz U."/>
            <person name="Pilsyk S."/>
            <person name="Malc E."/>
            <person name="Mieczkowski P."/>
            <person name="Kruszewska J.S."/>
            <person name="Biernat P."/>
            <person name="Pawlowska J."/>
        </authorList>
    </citation>
    <scope>NUCLEOTIDE SEQUENCE [LARGE SCALE GENOMIC DNA]</scope>
    <source>
        <strain evidence="2 3">CBS 142.35</strain>
    </source>
</reference>
<evidence type="ECO:0000313" key="3">
    <source>
        <dbReference type="Proteomes" id="UP000646827"/>
    </source>
</evidence>
<feature type="compositionally biased region" description="Acidic residues" evidence="1">
    <location>
        <begin position="314"/>
        <end position="327"/>
    </location>
</feature>
<sequence length="390" mass="42643">MEPNSSSPDTLSATTTPPSSLTKEHSGSNITFRSYAQVTKGLNITLLYQTSLATRGSDFGSHAYSGSNTPLFPSTLYRQSSEQYSVFYDVTGIGLSYQTHHENERTILEIILESEESSTKACATPLIVDSNHTFQAVQSLPPDLRVIHVSLSQIPILAKNKLESSLRESLSKFGKVLQLGFDEEAGSNWFNSRGFAILSQSSSEIHAPLTHCICYVSPEKGELLVGDLAKSSESKVSFPQGLLQSNYAPEDTQQDEALLGLLPSINDSSSGPDSTTQSKTADSTDRTVSLSNQPKQQYDHTHKSPTEKNKLDNLDEEVDQVSSDEEYAPPTDNEQNSNSFLDHSESMDISEDEVSATQKDSELLVTQLLVPGRQEYENIVATQFGASSCH</sequence>
<feature type="compositionally biased region" description="Low complexity" evidence="1">
    <location>
        <begin position="1"/>
        <end position="21"/>
    </location>
</feature>
<feature type="region of interest" description="Disordered" evidence="1">
    <location>
        <begin position="1"/>
        <end position="26"/>
    </location>
</feature>
<evidence type="ECO:0000256" key="1">
    <source>
        <dbReference type="SAM" id="MobiDB-lite"/>
    </source>
</evidence>
<accession>A0A8H7VEQ6</accession>
<feature type="compositionally biased region" description="Polar residues" evidence="1">
    <location>
        <begin position="265"/>
        <end position="296"/>
    </location>
</feature>